<organism evidence="2 3">
    <name type="scientific">Dendrobium catenatum</name>
    <dbReference type="NCBI Taxonomy" id="906689"/>
    <lineage>
        <taxon>Eukaryota</taxon>
        <taxon>Viridiplantae</taxon>
        <taxon>Streptophyta</taxon>
        <taxon>Embryophyta</taxon>
        <taxon>Tracheophyta</taxon>
        <taxon>Spermatophyta</taxon>
        <taxon>Magnoliopsida</taxon>
        <taxon>Liliopsida</taxon>
        <taxon>Asparagales</taxon>
        <taxon>Orchidaceae</taxon>
        <taxon>Epidendroideae</taxon>
        <taxon>Malaxideae</taxon>
        <taxon>Dendrobiinae</taxon>
        <taxon>Dendrobium</taxon>
    </lineage>
</organism>
<sequence>MNVDGEEVSKDDEDDCEVDQKMSENDDEDEGKDFWWSPDPGGTIQFSLPPPPDLPLSFRDTSSEKQYHSGTAFSPPRTDLVLEFSSLVLSFFSLQEDSSSHHVPASKRLSCFKQLPPPTHAKQTHWLQPSAESANHAHCGSNRAPAPLQCPSATRTSACNWCKALIRLAVASYALTRTASAPARLQRDSGVQWPVSRSPSPTTALTSACSPDLSPVSCTRTSSFPPVSPALLRSAAHTGPAESSPASKLVQPASGSIFRKVRGYISESIMVQQRVFGTVGEACCYPLQDELSVYYKLLPVLEWQSATSSAGWKMSTMPEIIPANTTANREQKLIRIDPFDFEMLGVPGVQRHDYEDFNSKRSELLFGQILFSIISQNGWDNTAKSMETQSLVSRSKMTNAHAKLGFARNYYGDEVLQHFGGAIRIGFEPFVYISNGLMSLHGKCGDIKSSSKVFDEMAEKNLFLWNVLIGEFNNNQLSQIALEFVDGIRSSLCNSSWDKEFVLRDNSVLIDHDIESNALFDSDGNHVPQELAKKVGELFEGILEDANDENKIFDPGICLLQQSLFNNASRRSRAFLRKGRMM</sequence>
<proteinExistence type="predicted"/>
<feature type="compositionally biased region" description="Polar residues" evidence="1">
    <location>
        <begin position="195"/>
        <end position="209"/>
    </location>
</feature>
<dbReference type="GO" id="GO:0003723">
    <property type="term" value="F:RNA binding"/>
    <property type="evidence" value="ECO:0007669"/>
    <property type="project" value="InterPro"/>
</dbReference>
<dbReference type="InterPro" id="IPR011990">
    <property type="entry name" value="TPR-like_helical_dom_sf"/>
</dbReference>
<name>A0A2I0VZZ4_9ASPA</name>
<keyword evidence="3" id="KW-1185">Reference proteome</keyword>
<dbReference type="InterPro" id="IPR046960">
    <property type="entry name" value="PPR_At4g14850-like_plant"/>
</dbReference>
<accession>A0A2I0VZZ4</accession>
<evidence type="ECO:0000313" key="2">
    <source>
        <dbReference type="EMBL" id="PKU68976.1"/>
    </source>
</evidence>
<gene>
    <name evidence="2" type="primary">PAO2</name>
    <name evidence="2" type="ORF">MA16_Dca002244</name>
</gene>
<dbReference type="Gene3D" id="1.25.40.10">
    <property type="entry name" value="Tetratricopeptide repeat domain"/>
    <property type="match status" value="1"/>
</dbReference>
<dbReference type="GO" id="GO:0009451">
    <property type="term" value="P:RNA modification"/>
    <property type="evidence" value="ECO:0007669"/>
    <property type="project" value="InterPro"/>
</dbReference>
<dbReference type="PANTHER" id="PTHR47926">
    <property type="entry name" value="PENTATRICOPEPTIDE REPEAT-CONTAINING PROTEIN"/>
    <property type="match status" value="1"/>
</dbReference>
<dbReference type="Proteomes" id="UP000233837">
    <property type="component" value="Unassembled WGS sequence"/>
</dbReference>
<reference evidence="2 3" key="1">
    <citation type="journal article" date="2016" name="Sci. Rep.">
        <title>The Dendrobium catenatum Lindl. genome sequence provides insights into polysaccharide synthase, floral development and adaptive evolution.</title>
        <authorList>
            <person name="Zhang G.Q."/>
            <person name="Xu Q."/>
            <person name="Bian C."/>
            <person name="Tsai W.C."/>
            <person name="Yeh C.M."/>
            <person name="Liu K.W."/>
            <person name="Yoshida K."/>
            <person name="Zhang L.S."/>
            <person name="Chang S.B."/>
            <person name="Chen F."/>
            <person name="Shi Y."/>
            <person name="Su Y.Y."/>
            <person name="Zhang Y.Q."/>
            <person name="Chen L.J."/>
            <person name="Yin Y."/>
            <person name="Lin M."/>
            <person name="Huang H."/>
            <person name="Deng H."/>
            <person name="Wang Z.W."/>
            <person name="Zhu S.L."/>
            <person name="Zhao X."/>
            <person name="Deng C."/>
            <person name="Niu S.C."/>
            <person name="Huang J."/>
            <person name="Wang M."/>
            <person name="Liu G.H."/>
            <person name="Yang H.J."/>
            <person name="Xiao X.J."/>
            <person name="Hsiao Y.Y."/>
            <person name="Wu W.L."/>
            <person name="Chen Y.Y."/>
            <person name="Mitsuda N."/>
            <person name="Ohme-Takagi M."/>
            <person name="Luo Y.B."/>
            <person name="Van de Peer Y."/>
            <person name="Liu Z.J."/>
        </authorList>
    </citation>
    <scope>NUCLEOTIDE SEQUENCE [LARGE SCALE GENOMIC DNA]</scope>
    <source>
        <tissue evidence="2">The whole plant</tissue>
    </source>
</reference>
<dbReference type="EMBL" id="KZ503041">
    <property type="protein sequence ID" value="PKU68976.1"/>
    <property type="molecule type" value="Genomic_DNA"/>
</dbReference>
<dbReference type="AlphaFoldDB" id="A0A2I0VZZ4"/>
<feature type="compositionally biased region" description="Acidic residues" evidence="1">
    <location>
        <begin position="1"/>
        <end position="17"/>
    </location>
</feature>
<protein>
    <submittedName>
        <fullName evidence="2">Putative polyamine oxidase 2</fullName>
    </submittedName>
</protein>
<feature type="region of interest" description="Disordered" evidence="1">
    <location>
        <begin position="1"/>
        <end position="46"/>
    </location>
</feature>
<feature type="region of interest" description="Disordered" evidence="1">
    <location>
        <begin position="185"/>
        <end position="213"/>
    </location>
</feature>
<dbReference type="STRING" id="906689.A0A2I0VZZ4"/>
<evidence type="ECO:0000313" key="3">
    <source>
        <dbReference type="Proteomes" id="UP000233837"/>
    </source>
</evidence>
<reference evidence="2 3" key="2">
    <citation type="journal article" date="2017" name="Nature">
        <title>The Apostasia genome and the evolution of orchids.</title>
        <authorList>
            <person name="Zhang G.Q."/>
            <person name="Liu K.W."/>
            <person name="Li Z."/>
            <person name="Lohaus R."/>
            <person name="Hsiao Y.Y."/>
            <person name="Niu S.C."/>
            <person name="Wang J.Y."/>
            <person name="Lin Y.C."/>
            <person name="Xu Q."/>
            <person name="Chen L.J."/>
            <person name="Yoshida K."/>
            <person name="Fujiwara S."/>
            <person name="Wang Z.W."/>
            <person name="Zhang Y.Q."/>
            <person name="Mitsuda N."/>
            <person name="Wang M."/>
            <person name="Liu G.H."/>
            <person name="Pecoraro L."/>
            <person name="Huang H.X."/>
            <person name="Xiao X.J."/>
            <person name="Lin M."/>
            <person name="Wu X.Y."/>
            <person name="Wu W.L."/>
            <person name="Chen Y.Y."/>
            <person name="Chang S.B."/>
            <person name="Sakamoto S."/>
            <person name="Ohme-Takagi M."/>
            <person name="Yagi M."/>
            <person name="Zeng S.J."/>
            <person name="Shen C.Y."/>
            <person name="Yeh C.M."/>
            <person name="Luo Y.B."/>
            <person name="Tsai W.C."/>
            <person name="Van de Peer Y."/>
            <person name="Liu Z.J."/>
        </authorList>
    </citation>
    <scope>NUCLEOTIDE SEQUENCE [LARGE SCALE GENOMIC DNA]</scope>
    <source>
        <tissue evidence="2">The whole plant</tissue>
    </source>
</reference>
<evidence type="ECO:0000256" key="1">
    <source>
        <dbReference type="SAM" id="MobiDB-lite"/>
    </source>
</evidence>
<dbReference type="PANTHER" id="PTHR47926:SF359">
    <property type="entry name" value="PENTACOTRIPEPTIDE-REPEAT REGION OF PRORP DOMAIN-CONTAINING PROTEIN"/>
    <property type="match status" value="1"/>
</dbReference>